<sequence>MRLHRYTSAPPAAVAGPPARLRCRSPRALGLRAVPIRRAFHPADNGPGFRALRERLLAAYADDGHHRLAWELREAVYDVARNRAKTPEERRAVLAWTRYTLADALPAWLATAAAEGWPRPGARRE</sequence>
<evidence type="ECO:0000313" key="1">
    <source>
        <dbReference type="EMBL" id="SCL38438.1"/>
    </source>
</evidence>
<evidence type="ECO:0000313" key="2">
    <source>
        <dbReference type="Proteomes" id="UP000198959"/>
    </source>
</evidence>
<proteinExistence type="predicted"/>
<name>A0A1C6T9I9_9ACTN</name>
<protein>
    <submittedName>
        <fullName evidence="1">Uncharacterized protein</fullName>
    </submittedName>
</protein>
<organism evidence="1 2">
    <name type="scientific">Micromonospora pallida</name>
    <dbReference type="NCBI Taxonomy" id="145854"/>
    <lineage>
        <taxon>Bacteria</taxon>
        <taxon>Bacillati</taxon>
        <taxon>Actinomycetota</taxon>
        <taxon>Actinomycetes</taxon>
        <taxon>Micromonosporales</taxon>
        <taxon>Micromonosporaceae</taxon>
        <taxon>Micromonospora</taxon>
    </lineage>
</organism>
<keyword evidence="2" id="KW-1185">Reference proteome</keyword>
<gene>
    <name evidence="1" type="ORF">GA0074692_5011</name>
</gene>
<dbReference type="Proteomes" id="UP000198959">
    <property type="component" value="Unassembled WGS sequence"/>
</dbReference>
<dbReference type="AlphaFoldDB" id="A0A1C6T9I9"/>
<accession>A0A1C6T9I9</accession>
<reference evidence="2" key="1">
    <citation type="submission" date="2016-06" db="EMBL/GenBank/DDBJ databases">
        <authorList>
            <person name="Varghese N."/>
            <person name="Submissions Spin"/>
        </authorList>
    </citation>
    <scope>NUCLEOTIDE SEQUENCE [LARGE SCALE GENOMIC DNA]</scope>
    <source>
        <strain evidence="2">DSM 43817</strain>
    </source>
</reference>
<dbReference type="EMBL" id="FMHW01000002">
    <property type="protein sequence ID" value="SCL38438.1"/>
    <property type="molecule type" value="Genomic_DNA"/>
</dbReference>
<dbReference type="RefSeq" id="WP_091648007.1">
    <property type="nucleotide sequence ID" value="NZ_FMHW01000002.1"/>
</dbReference>